<protein>
    <submittedName>
        <fullName evidence="7">ABC-2 family transporter protein</fullName>
    </submittedName>
</protein>
<dbReference type="KEGG" id="anh:A6F65_00545"/>
<dbReference type="AlphaFoldDB" id="A0A1C7D5Y8"/>
<dbReference type="RefSeq" id="WP_067785684.1">
    <property type="nucleotide sequence ID" value="NZ_CP016545.1"/>
</dbReference>
<gene>
    <name evidence="7" type="ORF">A6F65_00545</name>
</gene>
<keyword evidence="8" id="KW-1185">Reference proteome</keyword>
<evidence type="ECO:0000256" key="4">
    <source>
        <dbReference type="ARBA" id="ARBA00023136"/>
    </source>
</evidence>
<dbReference type="Pfam" id="PF12698">
    <property type="entry name" value="ABC2_membrane_3"/>
    <property type="match status" value="1"/>
</dbReference>
<feature type="transmembrane region" description="Helical" evidence="5">
    <location>
        <begin position="39"/>
        <end position="60"/>
    </location>
</feature>
<proteinExistence type="predicted"/>
<dbReference type="PATRIC" id="fig|645517.4.peg.546"/>
<evidence type="ECO:0000313" key="8">
    <source>
        <dbReference type="Proteomes" id="UP000092698"/>
    </source>
</evidence>
<dbReference type="InterPro" id="IPR013525">
    <property type="entry name" value="ABC2_TM"/>
</dbReference>
<name>A0A1C7D5Y8_9SPHN</name>
<accession>A0A1C7D5Y8</accession>
<feature type="transmembrane region" description="Helical" evidence="5">
    <location>
        <begin position="282"/>
        <end position="306"/>
    </location>
</feature>
<feature type="transmembrane region" description="Helical" evidence="5">
    <location>
        <begin position="223"/>
        <end position="243"/>
    </location>
</feature>
<keyword evidence="2 5" id="KW-0812">Transmembrane</keyword>
<evidence type="ECO:0000256" key="1">
    <source>
        <dbReference type="ARBA" id="ARBA00004141"/>
    </source>
</evidence>
<evidence type="ECO:0000259" key="6">
    <source>
        <dbReference type="Pfam" id="PF12698"/>
    </source>
</evidence>
<comment type="subcellular location">
    <subcellularLocation>
        <location evidence="1">Membrane</location>
        <topology evidence="1">Multi-pass membrane protein</topology>
    </subcellularLocation>
</comment>
<dbReference type="Proteomes" id="UP000092698">
    <property type="component" value="Chromosome"/>
</dbReference>
<keyword evidence="3 5" id="KW-1133">Transmembrane helix</keyword>
<dbReference type="GO" id="GO:0016020">
    <property type="term" value="C:membrane"/>
    <property type="evidence" value="ECO:0007669"/>
    <property type="project" value="UniProtKB-SubCell"/>
</dbReference>
<feature type="transmembrane region" description="Helical" evidence="5">
    <location>
        <begin position="249"/>
        <end position="270"/>
    </location>
</feature>
<feature type="transmembrane region" description="Helical" evidence="5">
    <location>
        <begin position="194"/>
        <end position="216"/>
    </location>
</feature>
<dbReference type="EMBL" id="CP016545">
    <property type="protein sequence ID" value="ANU06868.1"/>
    <property type="molecule type" value="Genomic_DNA"/>
</dbReference>
<sequence length="429" mass="44950">MSDPFIDASGNKPKARLSLLQAAWVIARRDFLAILFSKSFFFFLLGPLFPLVVGLLAGGIGSTIRDSAGAPQVAVVMAPGDAAAMMEGYDALKRQMGPDRLPDFVVRPDLMASQSDTIALLESSEGNLAAVISGSPQAPVLTATPERLQRYRGTVALVASIASGKGPADFPPVSLQAAAGSGANQQDAQRATAIAGQTVLFLLIMLLAGMVLSNLVEEKGNKIIEILAAAIPLDALFLGKLFAMLGVSLVGVAVWVAVGAPIVYFAGAAIPDLPQPGVGWPAFILLGVAYFGMGYLLLGSLFLAIGSLATTVREVQTLSMPVTMAQVLLFFFANYALAEQGTMVEWIAIAFPLSSPFAMLAQAATQEGYWLHALALAWQAMWVLIAVRLGSGLFRRRVMQSGPAVKEKGGKGMLALLAAPFRNGSRAGG</sequence>
<keyword evidence="4 5" id="KW-0472">Membrane</keyword>
<feature type="domain" description="ABC-2 type transporter transmembrane" evidence="6">
    <location>
        <begin position="49"/>
        <end position="387"/>
    </location>
</feature>
<dbReference type="OrthoDB" id="7388589at2"/>
<evidence type="ECO:0000256" key="3">
    <source>
        <dbReference type="ARBA" id="ARBA00022989"/>
    </source>
</evidence>
<reference evidence="7 8" key="1">
    <citation type="submission" date="2016-07" db="EMBL/GenBank/DDBJ databases">
        <title>Complete genome sequence of Altererythrobacter namhicola JCM 16345T, containing esterase-encoding genes.</title>
        <authorList>
            <person name="Cheng H."/>
            <person name="Wu Y.-H."/>
            <person name="Jian S.-L."/>
            <person name="Huo Y.-Y."/>
            <person name="Wang C.-S."/>
            <person name="Xu X.-W."/>
        </authorList>
    </citation>
    <scope>NUCLEOTIDE SEQUENCE [LARGE SCALE GENOMIC DNA]</scope>
    <source>
        <strain evidence="7 8">JCM 16345</strain>
    </source>
</reference>
<dbReference type="GO" id="GO:0140359">
    <property type="term" value="F:ABC-type transporter activity"/>
    <property type="evidence" value="ECO:0007669"/>
    <property type="project" value="InterPro"/>
</dbReference>
<organism evidence="7 8">
    <name type="scientific">Paraurantiacibacter namhicola</name>
    <dbReference type="NCBI Taxonomy" id="645517"/>
    <lineage>
        <taxon>Bacteria</taxon>
        <taxon>Pseudomonadati</taxon>
        <taxon>Pseudomonadota</taxon>
        <taxon>Alphaproteobacteria</taxon>
        <taxon>Sphingomonadales</taxon>
        <taxon>Erythrobacteraceae</taxon>
        <taxon>Paraurantiacibacter</taxon>
    </lineage>
</organism>
<evidence type="ECO:0000313" key="7">
    <source>
        <dbReference type="EMBL" id="ANU06868.1"/>
    </source>
</evidence>
<dbReference type="STRING" id="645517.A6F65_00545"/>
<evidence type="ECO:0000256" key="2">
    <source>
        <dbReference type="ARBA" id="ARBA00022692"/>
    </source>
</evidence>
<evidence type="ECO:0000256" key="5">
    <source>
        <dbReference type="SAM" id="Phobius"/>
    </source>
</evidence>
<feature type="transmembrane region" description="Helical" evidence="5">
    <location>
        <begin position="369"/>
        <end position="389"/>
    </location>
</feature>